<dbReference type="CDD" id="cd10551">
    <property type="entry name" value="PsrB"/>
    <property type="match status" value="1"/>
</dbReference>
<evidence type="ECO:0000256" key="3">
    <source>
        <dbReference type="ARBA" id="ARBA00023004"/>
    </source>
</evidence>
<sequence length="325" mass="35599">MSERVETAESPPEPRREIPIPLDVVDRRTVLKYIGLGALGAVPLVASTQLMDGLVKDVVTGPEAAGLAAPTGDAITKSGRVRQWTMIIDLAKCDGCQSQGTPPQCTTACIEGHFAPQPMQWIEIYEAELSGGGTQFIPTPCQQCENPPCVKVCPVGATFSTPEGTVLIDQDRCIGCRICMAACPYDRRFFNWGKPPIPPEAALADYSPEQQTPASRGTVMKCDFCPEMVRGGTLPFCVQGCPNDAIWYGDFEEDVATNGRQIVKATQLISERNGYRLKEHLGTQPRVYYLPGHGEDIGRDPKNEGRMPTEWPWIERAEGAVTWTR</sequence>
<evidence type="ECO:0000259" key="5">
    <source>
        <dbReference type="PROSITE" id="PS51379"/>
    </source>
</evidence>
<dbReference type="EMBL" id="UOEK01000592">
    <property type="protein sequence ID" value="VAW09500.1"/>
    <property type="molecule type" value="Genomic_DNA"/>
</dbReference>
<dbReference type="PANTHER" id="PTHR43177:SF3">
    <property type="entry name" value="PROTEIN NRFC HOMOLOG"/>
    <property type="match status" value="1"/>
</dbReference>
<keyword evidence="4" id="KW-0411">Iron-sulfur</keyword>
<keyword evidence="1" id="KW-0004">4Fe-4S</keyword>
<accession>A0A3B0SY61</accession>
<evidence type="ECO:0000313" key="6">
    <source>
        <dbReference type="EMBL" id="VAW09500.1"/>
    </source>
</evidence>
<dbReference type="InterPro" id="IPR017896">
    <property type="entry name" value="4Fe4S_Fe-S-bd"/>
</dbReference>
<dbReference type="Pfam" id="PF13247">
    <property type="entry name" value="Fer4_11"/>
    <property type="match status" value="1"/>
</dbReference>
<gene>
    <name evidence="6" type="ORF">MNBD_ACTINO02-2510</name>
</gene>
<feature type="domain" description="4Fe-4S ferredoxin-type" evidence="5">
    <location>
        <begin position="132"/>
        <end position="163"/>
    </location>
</feature>
<evidence type="ECO:0000256" key="1">
    <source>
        <dbReference type="ARBA" id="ARBA00022485"/>
    </source>
</evidence>
<dbReference type="PROSITE" id="PS00198">
    <property type="entry name" value="4FE4S_FER_1"/>
    <property type="match status" value="1"/>
</dbReference>
<proteinExistence type="predicted"/>
<dbReference type="PANTHER" id="PTHR43177">
    <property type="entry name" value="PROTEIN NRFC"/>
    <property type="match status" value="1"/>
</dbReference>
<dbReference type="InterPro" id="IPR017900">
    <property type="entry name" value="4Fe4S_Fe_S_CS"/>
</dbReference>
<dbReference type="GO" id="GO:0051539">
    <property type="term" value="F:4 iron, 4 sulfur cluster binding"/>
    <property type="evidence" value="ECO:0007669"/>
    <property type="project" value="UniProtKB-KW"/>
</dbReference>
<evidence type="ECO:0000256" key="4">
    <source>
        <dbReference type="ARBA" id="ARBA00023014"/>
    </source>
</evidence>
<dbReference type="InterPro" id="IPR050954">
    <property type="entry name" value="ET_IronSulfur_Cluster-Binding"/>
</dbReference>
<dbReference type="AlphaFoldDB" id="A0A3B0SY61"/>
<keyword evidence="3" id="KW-0408">Iron</keyword>
<feature type="domain" description="4Fe-4S ferredoxin-type" evidence="5">
    <location>
        <begin position="164"/>
        <end position="193"/>
    </location>
</feature>
<name>A0A3B0SY61_9ZZZZ</name>
<organism evidence="6">
    <name type="scientific">hydrothermal vent metagenome</name>
    <dbReference type="NCBI Taxonomy" id="652676"/>
    <lineage>
        <taxon>unclassified sequences</taxon>
        <taxon>metagenomes</taxon>
        <taxon>ecological metagenomes</taxon>
    </lineage>
</organism>
<dbReference type="PROSITE" id="PS51379">
    <property type="entry name" value="4FE4S_FER_2"/>
    <property type="match status" value="2"/>
</dbReference>
<dbReference type="SUPFAM" id="SSF54862">
    <property type="entry name" value="4Fe-4S ferredoxins"/>
    <property type="match status" value="1"/>
</dbReference>
<evidence type="ECO:0000256" key="2">
    <source>
        <dbReference type="ARBA" id="ARBA00022723"/>
    </source>
</evidence>
<protein>
    <submittedName>
        <fullName evidence="6">Quad-[4Fe-4S] ferredoxin, HycB/HydN/HyfA family</fullName>
    </submittedName>
</protein>
<reference evidence="6" key="1">
    <citation type="submission" date="2018-06" db="EMBL/GenBank/DDBJ databases">
        <authorList>
            <person name="Zhirakovskaya E."/>
        </authorList>
    </citation>
    <scope>NUCLEOTIDE SEQUENCE</scope>
</reference>
<dbReference type="Gene3D" id="3.30.70.20">
    <property type="match status" value="2"/>
</dbReference>
<dbReference type="GO" id="GO:0046872">
    <property type="term" value="F:metal ion binding"/>
    <property type="evidence" value="ECO:0007669"/>
    <property type="project" value="UniProtKB-KW"/>
</dbReference>
<keyword evidence="2" id="KW-0479">Metal-binding</keyword>